<dbReference type="GO" id="GO:0005886">
    <property type="term" value="C:plasma membrane"/>
    <property type="evidence" value="ECO:0007669"/>
    <property type="project" value="UniProtKB-SubCell"/>
</dbReference>
<feature type="transmembrane region" description="Helical" evidence="10">
    <location>
        <begin position="80"/>
        <end position="100"/>
    </location>
</feature>
<dbReference type="PROSITE" id="PS50262">
    <property type="entry name" value="G_PROTEIN_RECEP_F1_2"/>
    <property type="match status" value="1"/>
</dbReference>
<evidence type="ECO:0000256" key="4">
    <source>
        <dbReference type="ARBA" id="ARBA00022725"/>
    </source>
</evidence>
<evidence type="ECO:0000256" key="1">
    <source>
        <dbReference type="ARBA" id="ARBA00004651"/>
    </source>
</evidence>
<evidence type="ECO:0000259" key="11">
    <source>
        <dbReference type="PROSITE" id="PS50262"/>
    </source>
</evidence>
<keyword evidence="7 10" id="KW-0472">Membrane</keyword>
<sequence>ANTFSLPLCKGNALDQFFCEIPQILKLSCSHSYFREVWLLLFSAFLLFGCFVFIVVSYVQIFRAVLRIPSEQGRHKAFPTCLPHLAIVFLFVSTSFFAYLKPPSMSSQTMDLVFAVVYSVVTPTVNPLIYSMRNQELRDAL</sequence>
<protein>
    <submittedName>
        <fullName evidence="12">Olfactory receptor 14J1</fullName>
    </submittedName>
</protein>
<reference evidence="12 13" key="1">
    <citation type="submission" date="2014-04" db="EMBL/GenBank/DDBJ databases">
        <title>Genome evolution of avian class.</title>
        <authorList>
            <person name="Zhang G."/>
            <person name="Li C."/>
        </authorList>
    </citation>
    <scope>NUCLEOTIDE SEQUENCE [LARGE SCALE GENOMIC DNA]</scope>
    <source>
        <strain evidence="12">BGI_N339</strain>
    </source>
</reference>
<keyword evidence="2" id="KW-1003">Cell membrane</keyword>
<keyword evidence="4" id="KW-0552">Olfaction</keyword>
<evidence type="ECO:0000256" key="10">
    <source>
        <dbReference type="SAM" id="Phobius"/>
    </source>
</evidence>
<evidence type="ECO:0000256" key="3">
    <source>
        <dbReference type="ARBA" id="ARBA00022692"/>
    </source>
</evidence>
<organism evidence="12 13">
    <name type="scientific">Pterocles gutturalis</name>
    <name type="common">yellow-throated sandgrouse</name>
    <dbReference type="NCBI Taxonomy" id="240206"/>
    <lineage>
        <taxon>Eukaryota</taxon>
        <taxon>Metazoa</taxon>
        <taxon>Chordata</taxon>
        <taxon>Craniata</taxon>
        <taxon>Vertebrata</taxon>
        <taxon>Euteleostomi</taxon>
        <taxon>Archelosauria</taxon>
        <taxon>Archosauria</taxon>
        <taxon>Dinosauria</taxon>
        <taxon>Saurischia</taxon>
        <taxon>Theropoda</taxon>
        <taxon>Coelurosauria</taxon>
        <taxon>Aves</taxon>
        <taxon>Neognathae</taxon>
        <taxon>Neoaves</taxon>
        <taxon>Columbimorphae</taxon>
        <taxon>Pterocliformes</taxon>
        <taxon>Pteroclidae</taxon>
        <taxon>Pterocles</taxon>
    </lineage>
</organism>
<dbReference type="SUPFAM" id="SSF81321">
    <property type="entry name" value="Family A G protein-coupled receptor-like"/>
    <property type="match status" value="1"/>
</dbReference>
<evidence type="ECO:0000313" key="13">
    <source>
        <dbReference type="Proteomes" id="UP000053149"/>
    </source>
</evidence>
<keyword evidence="9" id="KW-0807">Transducer</keyword>
<dbReference type="EMBL" id="KL249272">
    <property type="protein sequence ID" value="KFV16874.1"/>
    <property type="molecule type" value="Genomic_DNA"/>
</dbReference>
<keyword evidence="3 10" id="KW-0812">Transmembrane</keyword>
<dbReference type="Proteomes" id="UP000053149">
    <property type="component" value="Unassembled WGS sequence"/>
</dbReference>
<dbReference type="PANTHER" id="PTHR26452">
    <property type="entry name" value="OLFACTORY RECEPTOR"/>
    <property type="match status" value="1"/>
</dbReference>
<evidence type="ECO:0000256" key="5">
    <source>
        <dbReference type="ARBA" id="ARBA00022989"/>
    </source>
</evidence>
<feature type="domain" description="G-protein coupled receptors family 1 profile" evidence="11">
    <location>
        <begin position="1"/>
        <end position="130"/>
    </location>
</feature>
<comment type="subcellular location">
    <subcellularLocation>
        <location evidence="1">Cell membrane</location>
        <topology evidence="1">Multi-pass membrane protein</topology>
    </subcellularLocation>
</comment>
<keyword evidence="13" id="KW-1185">Reference proteome</keyword>
<feature type="non-terminal residue" evidence="12">
    <location>
        <position position="141"/>
    </location>
</feature>
<dbReference type="InterPro" id="IPR000725">
    <property type="entry name" value="Olfact_rcpt"/>
</dbReference>
<dbReference type="AlphaFoldDB" id="A0A093CVD3"/>
<accession>A0A093CVD3</accession>
<evidence type="ECO:0000256" key="8">
    <source>
        <dbReference type="ARBA" id="ARBA00023170"/>
    </source>
</evidence>
<proteinExistence type="predicted"/>
<evidence type="ECO:0000256" key="6">
    <source>
        <dbReference type="ARBA" id="ARBA00023040"/>
    </source>
</evidence>
<evidence type="ECO:0000313" key="12">
    <source>
        <dbReference type="EMBL" id="KFV16874.1"/>
    </source>
</evidence>
<dbReference type="InterPro" id="IPR017452">
    <property type="entry name" value="GPCR_Rhodpsn_7TM"/>
</dbReference>
<feature type="transmembrane region" description="Helical" evidence="10">
    <location>
        <begin position="112"/>
        <end position="130"/>
    </location>
</feature>
<evidence type="ECO:0000256" key="2">
    <source>
        <dbReference type="ARBA" id="ARBA00022475"/>
    </source>
</evidence>
<evidence type="ECO:0000256" key="7">
    <source>
        <dbReference type="ARBA" id="ARBA00023136"/>
    </source>
</evidence>
<gene>
    <name evidence="12" type="ORF">N339_10824</name>
</gene>
<feature type="non-terminal residue" evidence="12">
    <location>
        <position position="1"/>
    </location>
</feature>
<dbReference type="GO" id="GO:0004984">
    <property type="term" value="F:olfactory receptor activity"/>
    <property type="evidence" value="ECO:0007669"/>
    <property type="project" value="InterPro"/>
</dbReference>
<dbReference type="Gene3D" id="1.20.1070.10">
    <property type="entry name" value="Rhodopsin 7-helix transmembrane proteins"/>
    <property type="match status" value="1"/>
</dbReference>
<keyword evidence="4" id="KW-0716">Sensory transduction</keyword>
<dbReference type="PRINTS" id="PR00245">
    <property type="entry name" value="OLFACTORYR"/>
</dbReference>
<feature type="transmembrane region" description="Helical" evidence="10">
    <location>
        <begin position="37"/>
        <end position="59"/>
    </location>
</feature>
<dbReference type="GO" id="GO:0004930">
    <property type="term" value="F:G protein-coupled receptor activity"/>
    <property type="evidence" value="ECO:0007669"/>
    <property type="project" value="UniProtKB-KW"/>
</dbReference>
<keyword evidence="8 12" id="KW-0675">Receptor</keyword>
<name>A0A093CVD3_9AVES</name>
<evidence type="ECO:0000256" key="9">
    <source>
        <dbReference type="ARBA" id="ARBA00023224"/>
    </source>
</evidence>
<dbReference type="Pfam" id="PF13853">
    <property type="entry name" value="7tm_4"/>
    <property type="match status" value="1"/>
</dbReference>
<keyword evidence="6" id="KW-0297">G-protein coupled receptor</keyword>
<keyword evidence="5 10" id="KW-1133">Transmembrane helix</keyword>
<dbReference type="InterPro" id="IPR050516">
    <property type="entry name" value="Olfactory_GPCR"/>
</dbReference>